<feature type="compositionally biased region" description="Pro residues" evidence="1">
    <location>
        <begin position="18"/>
        <end position="28"/>
    </location>
</feature>
<evidence type="ECO:0000259" key="2">
    <source>
        <dbReference type="Pfam" id="PF13521"/>
    </source>
</evidence>
<dbReference type="Gene3D" id="3.40.50.300">
    <property type="entry name" value="P-loop containing nucleotide triphosphate hydrolases"/>
    <property type="match status" value="1"/>
</dbReference>
<sequence length="153" mass="16861">MHRQNHPRQQPPHLLHLPPQPNPNPYAPTPSVITEVARTVLRARAFTAADVRIPARSLALQRLILQAQAAAERDALNSSEKEEEAGWFISDRSGADPIAYALRYVGADAARGLVQSAEWAELKGRMAEGLVVVCEAGQEVAGWLRDDGVRRRE</sequence>
<keyword evidence="4" id="KW-1185">Reference proteome</keyword>
<gene>
    <name evidence="3" type="ORF">NEMBOFW57_006887</name>
</gene>
<name>A0AAD4EU02_9PEZI</name>
<dbReference type="InterPro" id="IPR027417">
    <property type="entry name" value="P-loop_NTPase"/>
</dbReference>
<reference evidence="3" key="1">
    <citation type="submission" date="2023-02" db="EMBL/GenBank/DDBJ databases">
        <authorList>
            <person name="Palmer J.M."/>
        </authorList>
    </citation>
    <scope>NUCLEOTIDE SEQUENCE</scope>
    <source>
        <strain evidence="3">FW57</strain>
    </source>
</reference>
<dbReference type="Proteomes" id="UP001197093">
    <property type="component" value="Unassembled WGS sequence"/>
</dbReference>
<protein>
    <recommendedName>
        <fullName evidence="2">NadR/Ttd14 AAA domain-containing protein</fullName>
    </recommendedName>
</protein>
<dbReference type="EMBL" id="JAHCVI010000003">
    <property type="protein sequence ID" value="KAG7287376.1"/>
    <property type="molecule type" value="Genomic_DNA"/>
</dbReference>
<feature type="region of interest" description="Disordered" evidence="1">
    <location>
        <begin position="1"/>
        <end position="28"/>
    </location>
</feature>
<dbReference type="Pfam" id="PF13521">
    <property type="entry name" value="AAA_28"/>
    <property type="match status" value="1"/>
</dbReference>
<organism evidence="3 4">
    <name type="scientific">Staphylotrichum longicolle</name>
    <dbReference type="NCBI Taxonomy" id="669026"/>
    <lineage>
        <taxon>Eukaryota</taxon>
        <taxon>Fungi</taxon>
        <taxon>Dikarya</taxon>
        <taxon>Ascomycota</taxon>
        <taxon>Pezizomycotina</taxon>
        <taxon>Sordariomycetes</taxon>
        <taxon>Sordariomycetidae</taxon>
        <taxon>Sordariales</taxon>
        <taxon>Chaetomiaceae</taxon>
        <taxon>Staphylotrichum</taxon>
    </lineage>
</organism>
<evidence type="ECO:0000313" key="4">
    <source>
        <dbReference type="Proteomes" id="UP001197093"/>
    </source>
</evidence>
<proteinExistence type="predicted"/>
<evidence type="ECO:0000256" key="1">
    <source>
        <dbReference type="SAM" id="MobiDB-lite"/>
    </source>
</evidence>
<dbReference type="AlphaFoldDB" id="A0AAD4EU02"/>
<feature type="domain" description="NadR/Ttd14 AAA" evidence="2">
    <location>
        <begin position="31"/>
        <end position="152"/>
    </location>
</feature>
<evidence type="ECO:0000313" key="3">
    <source>
        <dbReference type="EMBL" id="KAG7287376.1"/>
    </source>
</evidence>
<comment type="caution">
    <text evidence="3">The sequence shown here is derived from an EMBL/GenBank/DDBJ whole genome shotgun (WGS) entry which is preliminary data.</text>
</comment>
<feature type="compositionally biased region" description="Low complexity" evidence="1">
    <location>
        <begin position="7"/>
        <end position="17"/>
    </location>
</feature>
<dbReference type="InterPro" id="IPR038727">
    <property type="entry name" value="NadR/Ttd14_AAA_dom"/>
</dbReference>
<accession>A0AAD4EU02</accession>